<dbReference type="InterPro" id="IPR001810">
    <property type="entry name" value="F-box_dom"/>
</dbReference>
<dbReference type="AlphaFoldDB" id="J0D1K1"/>
<dbReference type="Proteomes" id="UP000006514">
    <property type="component" value="Unassembled WGS sequence"/>
</dbReference>
<gene>
    <name evidence="2" type="ORF">AURDEDRAFT_171166</name>
</gene>
<name>J0D1K1_AURST</name>
<accession>J0D1K1</accession>
<dbReference type="OrthoDB" id="3046363at2759"/>
<dbReference type="EMBL" id="JH687810">
    <property type="protein sequence ID" value="EJD39716.1"/>
    <property type="molecule type" value="Genomic_DNA"/>
</dbReference>
<dbReference type="Gene3D" id="1.20.1280.50">
    <property type="match status" value="1"/>
</dbReference>
<evidence type="ECO:0000313" key="2">
    <source>
        <dbReference type="EMBL" id="EJD39716.1"/>
    </source>
</evidence>
<dbReference type="KEGG" id="adl:AURDEDRAFT_171166"/>
<protein>
    <recommendedName>
        <fullName evidence="1">F-box domain-containing protein</fullName>
    </recommendedName>
</protein>
<organism evidence="2 3">
    <name type="scientific">Auricularia subglabra (strain TFB-10046 / SS5)</name>
    <name type="common">White-rot fungus</name>
    <name type="synonym">Auricularia delicata (strain TFB10046)</name>
    <dbReference type="NCBI Taxonomy" id="717982"/>
    <lineage>
        <taxon>Eukaryota</taxon>
        <taxon>Fungi</taxon>
        <taxon>Dikarya</taxon>
        <taxon>Basidiomycota</taxon>
        <taxon>Agaricomycotina</taxon>
        <taxon>Agaricomycetes</taxon>
        <taxon>Auriculariales</taxon>
        <taxon>Auriculariaceae</taxon>
        <taxon>Auricularia</taxon>
    </lineage>
</organism>
<dbReference type="InterPro" id="IPR036047">
    <property type="entry name" value="F-box-like_dom_sf"/>
</dbReference>
<sequence length="449" mass="49920">MADRTRTLAPEVLAACFAFLDLGELISASHVSWAWRAAALSFPSLWAHIDLDAPYGTSGRPLHLAVSRAGQLPLDFRYLDVYGAPSDSMVEAVGQYFHRFSSFKWTCNIINIDISRPAPLLREFCCYEWTCVIPPDFLGGSAGALRTLHLDNAIFPETCPALSTVTDLRARHPEIADECPRFHLIFDLCPRLEILFLDLNDISRDPGSELPAGPAPRTLRKVMLESWACCDLLQLYAEWGLASVADVHLLMPFDVSFPPSPAIDGVVGLSVLFKRTEEVHIVAQLSGARMRKVTCDDLPDVGYLVPALAEMLQHATMLEHMQTVSVPLGVLDHALAGAYHWPRLAHLTVHIYAHELSDMRRYDQGYPLISWKHLDCLRAAPALESLALHIHGLDDASEPRTIRDAQGLRKYLSALAGCIPRLIRVHGFPKAVVREMRTLDGTEPHVLFC</sequence>
<reference evidence="3" key="1">
    <citation type="journal article" date="2012" name="Science">
        <title>The Paleozoic origin of enzymatic lignin decomposition reconstructed from 31 fungal genomes.</title>
        <authorList>
            <person name="Floudas D."/>
            <person name="Binder M."/>
            <person name="Riley R."/>
            <person name="Barry K."/>
            <person name="Blanchette R.A."/>
            <person name="Henrissat B."/>
            <person name="Martinez A.T."/>
            <person name="Otillar R."/>
            <person name="Spatafora J.W."/>
            <person name="Yadav J.S."/>
            <person name="Aerts A."/>
            <person name="Benoit I."/>
            <person name="Boyd A."/>
            <person name="Carlson A."/>
            <person name="Copeland A."/>
            <person name="Coutinho P.M."/>
            <person name="de Vries R.P."/>
            <person name="Ferreira P."/>
            <person name="Findley K."/>
            <person name="Foster B."/>
            <person name="Gaskell J."/>
            <person name="Glotzer D."/>
            <person name="Gorecki P."/>
            <person name="Heitman J."/>
            <person name="Hesse C."/>
            <person name="Hori C."/>
            <person name="Igarashi K."/>
            <person name="Jurgens J.A."/>
            <person name="Kallen N."/>
            <person name="Kersten P."/>
            <person name="Kohler A."/>
            <person name="Kuees U."/>
            <person name="Kumar T.K.A."/>
            <person name="Kuo A."/>
            <person name="LaButti K."/>
            <person name="Larrondo L.F."/>
            <person name="Lindquist E."/>
            <person name="Ling A."/>
            <person name="Lombard V."/>
            <person name="Lucas S."/>
            <person name="Lundell T."/>
            <person name="Martin R."/>
            <person name="McLaughlin D.J."/>
            <person name="Morgenstern I."/>
            <person name="Morin E."/>
            <person name="Murat C."/>
            <person name="Nagy L.G."/>
            <person name="Nolan M."/>
            <person name="Ohm R.A."/>
            <person name="Patyshakuliyeva A."/>
            <person name="Rokas A."/>
            <person name="Ruiz-Duenas F.J."/>
            <person name="Sabat G."/>
            <person name="Salamov A."/>
            <person name="Samejima M."/>
            <person name="Schmutz J."/>
            <person name="Slot J.C."/>
            <person name="St John F."/>
            <person name="Stenlid J."/>
            <person name="Sun H."/>
            <person name="Sun S."/>
            <person name="Syed K."/>
            <person name="Tsang A."/>
            <person name="Wiebenga A."/>
            <person name="Young D."/>
            <person name="Pisabarro A."/>
            <person name="Eastwood D.C."/>
            <person name="Martin F."/>
            <person name="Cullen D."/>
            <person name="Grigoriev I.V."/>
            <person name="Hibbett D.S."/>
        </authorList>
    </citation>
    <scope>NUCLEOTIDE SEQUENCE [LARGE SCALE GENOMIC DNA]</scope>
    <source>
        <strain evidence="3">TFB10046</strain>
    </source>
</reference>
<proteinExistence type="predicted"/>
<feature type="domain" description="F-box" evidence="1">
    <location>
        <begin position="10"/>
        <end position="51"/>
    </location>
</feature>
<keyword evidence="3" id="KW-1185">Reference proteome</keyword>
<evidence type="ECO:0000259" key="1">
    <source>
        <dbReference type="Pfam" id="PF12937"/>
    </source>
</evidence>
<dbReference type="SUPFAM" id="SSF81383">
    <property type="entry name" value="F-box domain"/>
    <property type="match status" value="1"/>
</dbReference>
<dbReference type="Pfam" id="PF12937">
    <property type="entry name" value="F-box-like"/>
    <property type="match status" value="1"/>
</dbReference>
<dbReference type="InParanoid" id="J0D1K1"/>
<evidence type="ECO:0000313" key="3">
    <source>
        <dbReference type="Proteomes" id="UP000006514"/>
    </source>
</evidence>